<evidence type="ECO:0000256" key="2">
    <source>
        <dbReference type="ARBA" id="ARBA00010120"/>
    </source>
</evidence>
<keyword evidence="3" id="KW-0813">Transport</keyword>
<dbReference type="GO" id="GO:0015031">
    <property type="term" value="P:protein transport"/>
    <property type="evidence" value="ECO:0007669"/>
    <property type="project" value="UniProtKB-KW"/>
</dbReference>
<keyword evidence="8 11" id="KW-1133">Transmembrane helix</keyword>
<comment type="subcellular location">
    <subcellularLocation>
        <location evidence="1">Endoplasmic reticulum membrane</location>
        <topology evidence="1">Multi-pass membrane protein</topology>
    </subcellularLocation>
</comment>
<evidence type="ECO:0000256" key="10">
    <source>
        <dbReference type="ARBA" id="ARBA00023170"/>
    </source>
</evidence>
<evidence type="ECO:0000313" key="13">
    <source>
        <dbReference type="Proteomes" id="UP001558652"/>
    </source>
</evidence>
<comment type="similarity">
    <text evidence="2">Belongs to the ERD2 family.</text>
</comment>
<dbReference type="Pfam" id="PF00810">
    <property type="entry name" value="ER_lumen_recept"/>
    <property type="match status" value="1"/>
</dbReference>
<dbReference type="GO" id="GO:0016192">
    <property type="term" value="P:vesicle-mediated transport"/>
    <property type="evidence" value="ECO:0007669"/>
    <property type="project" value="UniProtKB-KW"/>
</dbReference>
<dbReference type="AlphaFoldDB" id="A0ABD0XYA3"/>
<organism evidence="12 13">
    <name type="scientific">Ranatra chinensis</name>
    <dbReference type="NCBI Taxonomy" id="642074"/>
    <lineage>
        <taxon>Eukaryota</taxon>
        <taxon>Metazoa</taxon>
        <taxon>Ecdysozoa</taxon>
        <taxon>Arthropoda</taxon>
        <taxon>Hexapoda</taxon>
        <taxon>Insecta</taxon>
        <taxon>Pterygota</taxon>
        <taxon>Neoptera</taxon>
        <taxon>Paraneoptera</taxon>
        <taxon>Hemiptera</taxon>
        <taxon>Heteroptera</taxon>
        <taxon>Panheteroptera</taxon>
        <taxon>Nepomorpha</taxon>
        <taxon>Nepidae</taxon>
        <taxon>Ranatrinae</taxon>
        <taxon>Ranatra</taxon>
    </lineage>
</organism>
<comment type="caution">
    <text evidence="12">The sequence shown here is derived from an EMBL/GenBank/DDBJ whole genome shotgun (WGS) entry which is preliminary data.</text>
</comment>
<dbReference type="GO" id="GO:0005789">
    <property type="term" value="C:endoplasmic reticulum membrane"/>
    <property type="evidence" value="ECO:0007669"/>
    <property type="project" value="UniProtKB-SubCell"/>
</dbReference>
<keyword evidence="7" id="KW-0653">Protein transport</keyword>
<dbReference type="Proteomes" id="UP001558652">
    <property type="component" value="Unassembled WGS sequence"/>
</dbReference>
<name>A0ABD0XYA3_9HEMI</name>
<evidence type="ECO:0000256" key="7">
    <source>
        <dbReference type="ARBA" id="ARBA00022927"/>
    </source>
</evidence>
<protein>
    <submittedName>
        <fullName evidence="12">Uncharacterized protein</fullName>
    </submittedName>
</protein>
<keyword evidence="10" id="KW-0675">Receptor</keyword>
<keyword evidence="9 11" id="KW-0472">Membrane</keyword>
<evidence type="ECO:0000256" key="8">
    <source>
        <dbReference type="ARBA" id="ARBA00022989"/>
    </source>
</evidence>
<feature type="transmembrane region" description="Helical" evidence="11">
    <location>
        <begin position="35"/>
        <end position="53"/>
    </location>
</feature>
<feature type="transmembrane region" description="Helical" evidence="11">
    <location>
        <begin position="169"/>
        <end position="190"/>
    </location>
</feature>
<sequence>MEVLAIVGHALRLLSVGLMISKLCRRKGSCKGLSWKTQALFLIVFICDAILSMPRRMSDFIEDPFTPLCSATLLIGQLIVLTLFVRRANSNYAMKDDSRFTGHVATGHVLLNFRVPLDSIAMLPQLFMLSKIRGVQRGFFTSYFLLLVGYKLCLIVGMVLDYIYRGIEFSPQIVVLSLLQLFTYILFFIIPRRQGDSGEKFPVYEDLREDFIPYEMEDGKLDSKEDKESSTCVNDEGRVHNVFGCSGMSDDAMHHKPTITFNSDGFTVTDCQSEFTFTAHPEQHLSVDFSTSNQGTFD</sequence>
<feature type="transmembrane region" description="Helical" evidence="11">
    <location>
        <begin position="138"/>
        <end position="163"/>
    </location>
</feature>
<evidence type="ECO:0000256" key="1">
    <source>
        <dbReference type="ARBA" id="ARBA00004477"/>
    </source>
</evidence>
<gene>
    <name evidence="12" type="ORF">AAG570_005737</name>
</gene>
<proteinExistence type="inferred from homology"/>
<keyword evidence="5" id="KW-0256">Endoplasmic reticulum</keyword>
<dbReference type="PANTHER" id="PTHR10585">
    <property type="entry name" value="ER LUMEN PROTEIN RETAINING RECEPTOR"/>
    <property type="match status" value="1"/>
</dbReference>
<keyword evidence="13" id="KW-1185">Reference proteome</keyword>
<evidence type="ECO:0000256" key="11">
    <source>
        <dbReference type="SAM" id="Phobius"/>
    </source>
</evidence>
<dbReference type="EMBL" id="JBFDAA010000018">
    <property type="protein sequence ID" value="KAL1116242.1"/>
    <property type="molecule type" value="Genomic_DNA"/>
</dbReference>
<keyword evidence="6" id="KW-0931">ER-Golgi transport</keyword>
<evidence type="ECO:0000256" key="5">
    <source>
        <dbReference type="ARBA" id="ARBA00022824"/>
    </source>
</evidence>
<evidence type="ECO:0000256" key="4">
    <source>
        <dbReference type="ARBA" id="ARBA00022692"/>
    </source>
</evidence>
<evidence type="ECO:0000313" key="12">
    <source>
        <dbReference type="EMBL" id="KAL1116242.1"/>
    </source>
</evidence>
<reference evidence="12 13" key="1">
    <citation type="submission" date="2024-07" db="EMBL/GenBank/DDBJ databases">
        <title>Chromosome-level genome assembly of the water stick insect Ranatra chinensis (Heteroptera: Nepidae).</title>
        <authorList>
            <person name="Liu X."/>
        </authorList>
    </citation>
    <scope>NUCLEOTIDE SEQUENCE [LARGE SCALE GENOMIC DNA]</scope>
    <source>
        <strain evidence="12">Cailab_2021Rc</strain>
        <tissue evidence="12">Muscle</tissue>
    </source>
</reference>
<keyword evidence="4 11" id="KW-0812">Transmembrane</keyword>
<feature type="transmembrane region" description="Helical" evidence="11">
    <location>
        <begin position="65"/>
        <end position="85"/>
    </location>
</feature>
<evidence type="ECO:0000256" key="3">
    <source>
        <dbReference type="ARBA" id="ARBA00022448"/>
    </source>
</evidence>
<accession>A0ABD0XYA3</accession>
<dbReference type="InterPro" id="IPR000133">
    <property type="entry name" value="ER_ret_rcpt"/>
</dbReference>
<evidence type="ECO:0000256" key="6">
    <source>
        <dbReference type="ARBA" id="ARBA00022892"/>
    </source>
</evidence>
<evidence type="ECO:0000256" key="9">
    <source>
        <dbReference type="ARBA" id="ARBA00023136"/>
    </source>
</evidence>